<dbReference type="Proteomes" id="UP001281447">
    <property type="component" value="Unassembled WGS sequence"/>
</dbReference>
<feature type="domain" description="Signal transduction histidine kinase internal region" evidence="15">
    <location>
        <begin position="331"/>
        <end position="410"/>
    </location>
</feature>
<feature type="transmembrane region" description="Helical" evidence="14">
    <location>
        <begin position="74"/>
        <end position="93"/>
    </location>
</feature>
<keyword evidence="4" id="KW-1003">Cell membrane</keyword>
<evidence type="ECO:0000256" key="10">
    <source>
        <dbReference type="ARBA" id="ARBA00022840"/>
    </source>
</evidence>
<reference evidence="17 18" key="1">
    <citation type="submission" date="2023-10" db="EMBL/GenBank/DDBJ databases">
        <title>Virgibacillus halophilus 5B73C genome.</title>
        <authorList>
            <person name="Miliotis G."/>
            <person name="Sengupta P."/>
            <person name="Hameed A."/>
            <person name="Chuvochina M."/>
            <person name="Mcdonagh F."/>
            <person name="Simpson A.C."/>
            <person name="Singh N.K."/>
            <person name="Rekha P.D."/>
            <person name="Raman K."/>
            <person name="Hugenholtz P."/>
            <person name="Venkateswaran K."/>
        </authorList>
    </citation>
    <scope>NUCLEOTIDE SEQUENCE [LARGE SCALE GENOMIC DNA]</scope>
    <source>
        <strain evidence="17 18">5B73C</strain>
    </source>
</reference>
<evidence type="ECO:0000256" key="4">
    <source>
        <dbReference type="ARBA" id="ARBA00022475"/>
    </source>
</evidence>
<evidence type="ECO:0000256" key="14">
    <source>
        <dbReference type="SAM" id="Phobius"/>
    </source>
</evidence>
<evidence type="ECO:0000256" key="3">
    <source>
        <dbReference type="ARBA" id="ARBA00012438"/>
    </source>
</evidence>
<keyword evidence="9" id="KW-0418">Kinase</keyword>
<evidence type="ECO:0000259" key="16">
    <source>
        <dbReference type="Pfam" id="PF07694"/>
    </source>
</evidence>
<dbReference type="PANTHER" id="PTHR34220">
    <property type="entry name" value="SENSOR HISTIDINE KINASE YPDA"/>
    <property type="match status" value="1"/>
</dbReference>
<evidence type="ECO:0000256" key="6">
    <source>
        <dbReference type="ARBA" id="ARBA00022679"/>
    </source>
</evidence>
<evidence type="ECO:0000256" key="7">
    <source>
        <dbReference type="ARBA" id="ARBA00022692"/>
    </source>
</evidence>
<feature type="transmembrane region" description="Helical" evidence="14">
    <location>
        <begin position="133"/>
        <end position="159"/>
    </location>
</feature>
<proteinExistence type="predicted"/>
<keyword evidence="17" id="KW-0675">Receptor</keyword>
<keyword evidence="11 14" id="KW-1133">Transmembrane helix</keyword>
<evidence type="ECO:0000256" key="9">
    <source>
        <dbReference type="ARBA" id="ARBA00022777"/>
    </source>
</evidence>
<keyword evidence="5" id="KW-0597">Phosphoprotein</keyword>
<dbReference type="PANTHER" id="PTHR34220:SF7">
    <property type="entry name" value="SENSOR HISTIDINE KINASE YPDA"/>
    <property type="match status" value="1"/>
</dbReference>
<evidence type="ECO:0000256" key="5">
    <source>
        <dbReference type="ARBA" id="ARBA00022553"/>
    </source>
</evidence>
<dbReference type="EMBL" id="JAWDIP010000003">
    <property type="protein sequence ID" value="MDY0393307.1"/>
    <property type="molecule type" value="Genomic_DNA"/>
</dbReference>
<comment type="catalytic activity">
    <reaction evidence="1">
        <text>ATP + protein L-histidine = ADP + protein N-phospho-L-histidine.</text>
        <dbReference type="EC" id="2.7.13.3"/>
    </reaction>
</comment>
<evidence type="ECO:0000256" key="8">
    <source>
        <dbReference type="ARBA" id="ARBA00022741"/>
    </source>
</evidence>
<keyword evidence="7 14" id="KW-0812">Transmembrane</keyword>
<keyword evidence="18" id="KW-1185">Reference proteome</keyword>
<dbReference type="SUPFAM" id="SSF55781">
    <property type="entry name" value="GAF domain-like"/>
    <property type="match status" value="1"/>
</dbReference>
<evidence type="ECO:0000313" key="17">
    <source>
        <dbReference type="EMBL" id="MDY0393307.1"/>
    </source>
</evidence>
<evidence type="ECO:0000259" key="15">
    <source>
        <dbReference type="Pfam" id="PF06580"/>
    </source>
</evidence>
<dbReference type="InterPro" id="IPR029016">
    <property type="entry name" value="GAF-like_dom_sf"/>
</dbReference>
<feature type="transmembrane region" description="Helical" evidence="14">
    <location>
        <begin position="43"/>
        <end position="67"/>
    </location>
</feature>
<dbReference type="InterPro" id="IPR010559">
    <property type="entry name" value="Sig_transdc_His_kin_internal"/>
</dbReference>
<feature type="transmembrane region" description="Helical" evidence="14">
    <location>
        <begin position="105"/>
        <end position="126"/>
    </location>
</feature>
<evidence type="ECO:0000256" key="13">
    <source>
        <dbReference type="ARBA" id="ARBA00023136"/>
    </source>
</evidence>
<comment type="subcellular location">
    <subcellularLocation>
        <location evidence="2">Cell membrane</location>
        <topology evidence="2">Multi-pass membrane protein</topology>
    </subcellularLocation>
</comment>
<evidence type="ECO:0000313" key="18">
    <source>
        <dbReference type="Proteomes" id="UP001281447"/>
    </source>
</evidence>
<feature type="domain" description="Signal transduction histidine kinase 5TM receptor LytS transmembrane region" evidence="16">
    <location>
        <begin position="6"/>
        <end position="161"/>
    </location>
</feature>
<dbReference type="Pfam" id="PF07694">
    <property type="entry name" value="5TM-5TMR_LYT"/>
    <property type="match status" value="1"/>
</dbReference>
<dbReference type="InterPro" id="IPR050640">
    <property type="entry name" value="Bact_2-comp_sensor_kinase"/>
</dbReference>
<accession>A0ABU5C3K9</accession>
<keyword evidence="10" id="KW-0067">ATP-binding</keyword>
<dbReference type="InterPro" id="IPR011620">
    <property type="entry name" value="Sig_transdc_His_kinase_LytS_TM"/>
</dbReference>
<sequence>MPCYFLVFFGIIGTYFGVAFDTDKLYFNSVNWELASDEAIANSRVIGIVIAGLLGGMKVGLGAGIIAGFHRVTLGGFTAVSCSTATIISGLLAGALHRSGKDLTLIRAFAIGALAETMQMGMILIISKPFEKALALVEMIGLPMIIANGIGTALFMLIIRSVVSEEEKASAIQAQKTLRIADQTLRYLKQGMTEKSAQAVCDILYKEIHPAAVAITDRTYILAHVGVASDHHKTGQPLQTHLTEQVIADGELIIAEKHAIHCKHSDCPLYAGIVAPLKQSGKTIGTLKLYYQSEKEITHVTKQLLSGLSSLLSNQLEIAEAEHALNLAKEAEIKALQAQISPHFLFNSLNVIISLVRVNPDEARHLLTSLAKFLRQNLDGTTAQLVSLEQELLHVKAYLEIEKARFVDKLQIVYDIDENVLHGKIPPPDTTATCRKCDQARY</sequence>
<keyword evidence="6" id="KW-0808">Transferase</keyword>
<keyword evidence="13 14" id="KW-0472">Membrane</keyword>
<evidence type="ECO:0000256" key="1">
    <source>
        <dbReference type="ARBA" id="ARBA00000085"/>
    </source>
</evidence>
<gene>
    <name evidence="17" type="ORF">RWE15_01280</name>
</gene>
<dbReference type="Gene3D" id="3.30.450.40">
    <property type="match status" value="1"/>
</dbReference>
<dbReference type="Pfam" id="PF06580">
    <property type="entry name" value="His_kinase"/>
    <property type="match status" value="1"/>
</dbReference>
<protein>
    <recommendedName>
        <fullName evidence="3">histidine kinase</fullName>
        <ecNumber evidence="3">2.7.13.3</ecNumber>
    </recommendedName>
</protein>
<evidence type="ECO:0000256" key="2">
    <source>
        <dbReference type="ARBA" id="ARBA00004651"/>
    </source>
</evidence>
<keyword evidence="12" id="KW-0902">Two-component regulatory system</keyword>
<evidence type="ECO:0000256" key="12">
    <source>
        <dbReference type="ARBA" id="ARBA00023012"/>
    </source>
</evidence>
<evidence type="ECO:0000256" key="11">
    <source>
        <dbReference type="ARBA" id="ARBA00022989"/>
    </source>
</evidence>
<comment type="caution">
    <text evidence="17">The sequence shown here is derived from an EMBL/GenBank/DDBJ whole genome shotgun (WGS) entry which is preliminary data.</text>
</comment>
<organism evidence="17 18">
    <name type="scientific">Tigheibacillus halophilus</name>
    <dbReference type="NCBI Taxonomy" id="361280"/>
    <lineage>
        <taxon>Bacteria</taxon>
        <taxon>Bacillati</taxon>
        <taxon>Bacillota</taxon>
        <taxon>Bacilli</taxon>
        <taxon>Bacillales</taxon>
        <taxon>Bacillaceae</taxon>
        <taxon>Tigheibacillus</taxon>
    </lineage>
</organism>
<dbReference type="EC" id="2.7.13.3" evidence="3"/>
<name>A0ABU5C3K9_9BACI</name>
<keyword evidence="8" id="KW-0547">Nucleotide-binding</keyword>